<keyword evidence="4" id="KW-1185">Reference proteome</keyword>
<accession>A0ABQ7SMU6</accession>
<proteinExistence type="predicted"/>
<keyword evidence="2" id="KW-0472">Membrane</keyword>
<feature type="compositionally biased region" description="Polar residues" evidence="1">
    <location>
        <begin position="211"/>
        <end position="220"/>
    </location>
</feature>
<evidence type="ECO:0000256" key="2">
    <source>
        <dbReference type="SAM" id="Phobius"/>
    </source>
</evidence>
<feature type="region of interest" description="Disordered" evidence="1">
    <location>
        <begin position="140"/>
        <end position="162"/>
    </location>
</feature>
<sequence>MMAVLQLENESESYHPPFAQLFTMNLSSAVCSFLSHFLLLEAVDLLGKNICYNDASDANLPLFFLYSALGEGQNLSSVPPSSVSRFILPHSEAGNHSSWTNGPTVTSAEDSNITVTSHVNASSSAPLEPLVPTTLSSLNTRTSQSTDQVTNISSGIPSLPTPTSKLVEANQSILNDTKAINSTSWDTSSSNFTATATSQSEMQGPTAAPQVPSSTFSTLGPTKRRQEITPVRDHEAITDENSIKPTSASTATDGRVLSVPSSTITLTPGGGSSTLITYSVTPVETEQPAKHVQKTAITDIGDDGEDLPSVLEPTPIGEDPLVIAVIFIFTVTVGIVALMGFLRYRQHSGRLQFRRLQDLPMDDMMEDTPLSLYSY</sequence>
<evidence type="ECO:0000313" key="4">
    <source>
        <dbReference type="Proteomes" id="UP000826234"/>
    </source>
</evidence>
<reference evidence="3 4" key="1">
    <citation type="journal article" date="2022" name="Gigascience">
        <title>A chromosome-level genome assembly and annotation of the desert horned lizard, Phrynosoma platyrhinos, provides insight into chromosomal rearrangements among reptiles.</title>
        <authorList>
            <person name="Koochekian N."/>
            <person name="Ascanio A."/>
            <person name="Farleigh K."/>
            <person name="Card D.C."/>
            <person name="Schield D.R."/>
            <person name="Castoe T.A."/>
            <person name="Jezkova T."/>
        </authorList>
    </citation>
    <scope>NUCLEOTIDE SEQUENCE [LARGE SCALE GENOMIC DNA]</scope>
    <source>
        <strain evidence="3">NK-2021</strain>
    </source>
</reference>
<feature type="transmembrane region" description="Helical" evidence="2">
    <location>
        <begin position="321"/>
        <end position="344"/>
    </location>
</feature>
<keyword evidence="2" id="KW-0812">Transmembrane</keyword>
<organism evidence="3 4">
    <name type="scientific">Phrynosoma platyrhinos</name>
    <name type="common">Desert horned lizard</name>
    <dbReference type="NCBI Taxonomy" id="52577"/>
    <lineage>
        <taxon>Eukaryota</taxon>
        <taxon>Metazoa</taxon>
        <taxon>Chordata</taxon>
        <taxon>Craniata</taxon>
        <taxon>Vertebrata</taxon>
        <taxon>Euteleostomi</taxon>
        <taxon>Lepidosauria</taxon>
        <taxon>Squamata</taxon>
        <taxon>Bifurcata</taxon>
        <taxon>Unidentata</taxon>
        <taxon>Episquamata</taxon>
        <taxon>Toxicofera</taxon>
        <taxon>Iguania</taxon>
        <taxon>Phrynosomatidae</taxon>
        <taxon>Phrynosomatinae</taxon>
        <taxon>Phrynosoma</taxon>
    </lineage>
</organism>
<comment type="caution">
    <text evidence="3">The sequence shown here is derived from an EMBL/GenBank/DDBJ whole genome shotgun (WGS) entry which is preliminary data.</text>
</comment>
<evidence type="ECO:0000256" key="1">
    <source>
        <dbReference type="SAM" id="MobiDB-lite"/>
    </source>
</evidence>
<name>A0ABQ7SMU6_PHRPL</name>
<dbReference type="Proteomes" id="UP000826234">
    <property type="component" value="Unassembled WGS sequence"/>
</dbReference>
<protein>
    <submittedName>
        <fullName evidence="3">Uncharacterized protein</fullName>
    </submittedName>
</protein>
<feature type="compositionally biased region" description="Low complexity" evidence="1">
    <location>
        <begin position="187"/>
        <end position="200"/>
    </location>
</feature>
<keyword evidence="2" id="KW-1133">Transmembrane helix</keyword>
<feature type="region of interest" description="Disordered" evidence="1">
    <location>
        <begin position="182"/>
        <end position="233"/>
    </location>
</feature>
<feature type="compositionally biased region" description="Basic and acidic residues" evidence="1">
    <location>
        <begin position="224"/>
        <end position="233"/>
    </location>
</feature>
<evidence type="ECO:0000313" key="3">
    <source>
        <dbReference type="EMBL" id="KAH0618678.1"/>
    </source>
</evidence>
<gene>
    <name evidence="3" type="ORF">JD844_018087</name>
</gene>
<dbReference type="EMBL" id="JAIPUX010005289">
    <property type="protein sequence ID" value="KAH0618678.1"/>
    <property type="molecule type" value="Genomic_DNA"/>
</dbReference>